<proteinExistence type="predicted"/>
<sequence>MLQESVRQGGSDGWYLAFLEDRIKMRQGKKQVYGSQAKPNEKTGKTHIYPIGNVDSVNERRLEIGLETIEEYAQANDYVFDIDEHK</sequence>
<organism evidence="2 3">
    <name type="scientific">Roseivirga misakiensis</name>
    <dbReference type="NCBI Taxonomy" id="1563681"/>
    <lineage>
        <taxon>Bacteria</taxon>
        <taxon>Pseudomonadati</taxon>
        <taxon>Bacteroidota</taxon>
        <taxon>Cytophagia</taxon>
        <taxon>Cytophagales</taxon>
        <taxon>Roseivirgaceae</taxon>
        <taxon>Roseivirga</taxon>
    </lineage>
</organism>
<name>A0A1E5SL87_9BACT</name>
<dbReference type="Proteomes" id="UP000095552">
    <property type="component" value="Unassembled WGS sequence"/>
</dbReference>
<gene>
    <name evidence="2" type="ORF">BFP71_10095</name>
</gene>
<evidence type="ECO:0000256" key="1">
    <source>
        <dbReference type="SAM" id="MobiDB-lite"/>
    </source>
</evidence>
<protein>
    <submittedName>
        <fullName evidence="2">Uncharacterized protein</fullName>
    </submittedName>
</protein>
<dbReference type="AlphaFoldDB" id="A0A1E5SL87"/>
<dbReference type="Pfam" id="PF20329">
    <property type="entry name" value="DUF6624"/>
    <property type="match status" value="1"/>
</dbReference>
<dbReference type="STRING" id="1563681.BFP71_10095"/>
<reference evidence="2 3" key="1">
    <citation type="submission" date="2016-08" db="EMBL/GenBank/DDBJ databases">
        <title>Draft genome of Fabibacter sp. strain SK-8.</title>
        <authorList>
            <person name="Wong S.-K."/>
            <person name="Hamasaki K."/>
            <person name="Yoshizawa S."/>
        </authorList>
    </citation>
    <scope>NUCLEOTIDE SEQUENCE [LARGE SCALE GENOMIC DNA]</scope>
    <source>
        <strain evidence="2 3">SK-8</strain>
    </source>
</reference>
<dbReference type="InterPro" id="IPR046732">
    <property type="entry name" value="DUF6624"/>
</dbReference>
<evidence type="ECO:0000313" key="2">
    <source>
        <dbReference type="EMBL" id="OEJ99889.1"/>
    </source>
</evidence>
<accession>A0A1E5SL87</accession>
<dbReference type="RefSeq" id="WP_069835352.1">
    <property type="nucleotide sequence ID" value="NZ_MDGQ01000005.1"/>
</dbReference>
<dbReference type="OrthoDB" id="1164858at2"/>
<comment type="caution">
    <text evidence="2">The sequence shown here is derived from an EMBL/GenBank/DDBJ whole genome shotgun (WGS) entry which is preliminary data.</text>
</comment>
<feature type="region of interest" description="Disordered" evidence="1">
    <location>
        <begin position="31"/>
        <end position="50"/>
    </location>
</feature>
<keyword evidence="3" id="KW-1185">Reference proteome</keyword>
<evidence type="ECO:0000313" key="3">
    <source>
        <dbReference type="Proteomes" id="UP000095552"/>
    </source>
</evidence>
<dbReference type="EMBL" id="MDGQ01000005">
    <property type="protein sequence ID" value="OEJ99889.1"/>
    <property type="molecule type" value="Genomic_DNA"/>
</dbReference>